<evidence type="ECO:0000256" key="2">
    <source>
        <dbReference type="ARBA" id="ARBA00022475"/>
    </source>
</evidence>
<sequence length="769" mass="87731">MKEATGSHAVLLFRLFVPYAVILLASLLVGWFAYHKTSELVESESRERNSAVLGQVRESLDRRFAEIETIARQMSSESKVLSFQFVKSPFSDTHPYRLWELEKSLFDYQVFNHFIVDYYIAYKNSGMVVSPGKVYTSRQFYDLQLHYEGLSYEDWYKQLFNEFHYKTYMPGTEVKYEGKAYSVVSYMQSFGSRDSQGMITVLIDNKQIQEMLGHIDIEQGGFAYIADQNGRVISQIGDVFPDSNLKALAVREGFSRGQWKGEDMLITQTTSGYNGWTYVAAQPEAVVLRKAHYIKELTLSVFTASLALGLAAAFVLAYRSSTPVIKLQRMLPSADRRGTNRNRLLRLNAMEDIHHSVSALIDSREELRRRLDEQLPLMQNVFFDRLLKGGFTSMEDVENAMDHAKISICGTCHTLAVIRLGGYQAPYNEGMLTELDIVKLAVSDRISGMEPDSLKIHDLGENQLALLLSSHADTEERCREEVKRRVTRIFDQILSLHQAGITIAVGGQQSRLTEIYRSFGEAIFVQNHAYWGGREQIIFHDDMKLTVPAYYFPSDVEQRLIQMVKSGNYQETQQLIQMIRDKNKGELQPSLAVERILSQELCGTLLKCRERGQQGPDGRIPEIDTILKAADPRMDPASLIEMVQRGLLELCRQNEQRKKSHNDKLAVQLASFIHEHFHDPDLSLAMLAREARTSEAYVSYFFKEHIGLNFSDYLEDIRMNRAKALLAGENRPISEIALSVGYLSLNSFSRAFKRANGVSATEYRRLNQA</sequence>
<dbReference type="Pfam" id="PF02743">
    <property type="entry name" value="dCache_1"/>
    <property type="match status" value="1"/>
</dbReference>
<dbReference type="InterPro" id="IPR033479">
    <property type="entry name" value="dCache_1"/>
</dbReference>
<dbReference type="InterPro" id="IPR018062">
    <property type="entry name" value="HTH_AraC-typ_CS"/>
</dbReference>
<dbReference type="Pfam" id="PF12833">
    <property type="entry name" value="HTH_18"/>
    <property type="match status" value="1"/>
</dbReference>
<keyword evidence="6" id="KW-0238">DNA-binding</keyword>
<evidence type="ECO:0000256" key="1">
    <source>
        <dbReference type="ARBA" id="ARBA00004651"/>
    </source>
</evidence>
<dbReference type="PROSITE" id="PS01124">
    <property type="entry name" value="HTH_ARAC_FAMILY_2"/>
    <property type="match status" value="1"/>
</dbReference>
<name>A0ABQ4LDM5_9BACL</name>
<keyword evidence="8" id="KW-0804">Transcription</keyword>
<comment type="subcellular location">
    <subcellularLocation>
        <location evidence="1">Cell membrane</location>
        <topology evidence="1">Multi-pass membrane protein</topology>
    </subcellularLocation>
</comment>
<dbReference type="PROSITE" id="PS00041">
    <property type="entry name" value="HTH_ARAC_FAMILY_1"/>
    <property type="match status" value="1"/>
</dbReference>
<gene>
    <name evidence="11" type="ORF">J21TS7_28790</name>
</gene>
<evidence type="ECO:0000313" key="12">
    <source>
        <dbReference type="Proteomes" id="UP000676601"/>
    </source>
</evidence>
<proteinExistence type="predicted"/>
<dbReference type="SUPFAM" id="SSF46689">
    <property type="entry name" value="Homeodomain-like"/>
    <property type="match status" value="1"/>
</dbReference>
<dbReference type="PANTHER" id="PTHR43280:SF2">
    <property type="entry name" value="HTH-TYPE TRANSCRIPTIONAL REGULATOR EXSA"/>
    <property type="match status" value="1"/>
</dbReference>
<keyword evidence="2" id="KW-1003">Cell membrane</keyword>
<keyword evidence="12" id="KW-1185">Reference proteome</keyword>
<accession>A0ABQ4LDM5</accession>
<evidence type="ECO:0000256" key="9">
    <source>
        <dbReference type="SAM" id="Phobius"/>
    </source>
</evidence>
<keyword evidence="4 9" id="KW-1133">Transmembrane helix</keyword>
<feature type="transmembrane region" description="Helical" evidence="9">
    <location>
        <begin position="12"/>
        <end position="34"/>
    </location>
</feature>
<dbReference type="Proteomes" id="UP000676601">
    <property type="component" value="Unassembled WGS sequence"/>
</dbReference>
<evidence type="ECO:0000256" key="6">
    <source>
        <dbReference type="ARBA" id="ARBA00023125"/>
    </source>
</evidence>
<reference evidence="11 12" key="1">
    <citation type="submission" date="2021-03" db="EMBL/GenBank/DDBJ databases">
        <title>Antimicrobial resistance genes in bacteria isolated from Japanese honey, and their potential for conferring macrolide and lincosamide resistance in the American foulbrood pathogen Paenibacillus larvae.</title>
        <authorList>
            <person name="Okamoto M."/>
            <person name="Kumagai M."/>
            <person name="Kanamori H."/>
            <person name="Takamatsu D."/>
        </authorList>
    </citation>
    <scope>NUCLEOTIDE SEQUENCE [LARGE SCALE GENOMIC DNA]</scope>
    <source>
        <strain evidence="11 12">J21TS7</strain>
    </source>
</reference>
<feature type="domain" description="HTH araC/xylS-type" evidence="10">
    <location>
        <begin position="667"/>
        <end position="766"/>
    </location>
</feature>
<evidence type="ECO:0000256" key="4">
    <source>
        <dbReference type="ARBA" id="ARBA00022989"/>
    </source>
</evidence>
<keyword evidence="7 9" id="KW-0472">Membrane</keyword>
<comment type="caution">
    <text evidence="11">The sequence shown here is derived from an EMBL/GenBank/DDBJ whole genome shotgun (WGS) entry which is preliminary data.</text>
</comment>
<evidence type="ECO:0000256" key="8">
    <source>
        <dbReference type="ARBA" id="ARBA00023163"/>
    </source>
</evidence>
<keyword evidence="3 9" id="KW-0812">Transmembrane</keyword>
<organism evidence="11 12">
    <name type="scientific">Paenibacillus cineris</name>
    <dbReference type="NCBI Taxonomy" id="237530"/>
    <lineage>
        <taxon>Bacteria</taxon>
        <taxon>Bacillati</taxon>
        <taxon>Bacillota</taxon>
        <taxon>Bacilli</taxon>
        <taxon>Bacillales</taxon>
        <taxon>Paenibacillaceae</taxon>
        <taxon>Paenibacillus</taxon>
    </lineage>
</organism>
<protein>
    <recommendedName>
        <fullName evidence="10">HTH araC/xylS-type domain-containing protein</fullName>
    </recommendedName>
</protein>
<dbReference type="PANTHER" id="PTHR43280">
    <property type="entry name" value="ARAC-FAMILY TRANSCRIPTIONAL REGULATOR"/>
    <property type="match status" value="1"/>
</dbReference>
<dbReference type="Gene3D" id="1.10.10.60">
    <property type="entry name" value="Homeodomain-like"/>
    <property type="match status" value="2"/>
</dbReference>
<dbReference type="SMART" id="SM00342">
    <property type="entry name" value="HTH_ARAC"/>
    <property type="match status" value="1"/>
</dbReference>
<dbReference type="RefSeq" id="WP_212983975.1">
    <property type="nucleotide sequence ID" value="NZ_BORU01000001.1"/>
</dbReference>
<dbReference type="CDD" id="cd12912">
    <property type="entry name" value="PDC2_MCP_like"/>
    <property type="match status" value="1"/>
</dbReference>
<feature type="transmembrane region" description="Helical" evidence="9">
    <location>
        <begin position="297"/>
        <end position="318"/>
    </location>
</feature>
<evidence type="ECO:0000259" key="10">
    <source>
        <dbReference type="PROSITE" id="PS01124"/>
    </source>
</evidence>
<keyword evidence="5" id="KW-0805">Transcription regulation</keyword>
<evidence type="ECO:0000256" key="7">
    <source>
        <dbReference type="ARBA" id="ARBA00023136"/>
    </source>
</evidence>
<evidence type="ECO:0000256" key="5">
    <source>
        <dbReference type="ARBA" id="ARBA00023015"/>
    </source>
</evidence>
<evidence type="ECO:0000256" key="3">
    <source>
        <dbReference type="ARBA" id="ARBA00022692"/>
    </source>
</evidence>
<dbReference type="Gene3D" id="3.30.450.20">
    <property type="entry name" value="PAS domain"/>
    <property type="match status" value="1"/>
</dbReference>
<dbReference type="InterPro" id="IPR009057">
    <property type="entry name" value="Homeodomain-like_sf"/>
</dbReference>
<evidence type="ECO:0000313" key="11">
    <source>
        <dbReference type="EMBL" id="GIO54561.1"/>
    </source>
</evidence>
<dbReference type="InterPro" id="IPR018060">
    <property type="entry name" value="HTH_AraC"/>
</dbReference>
<dbReference type="EMBL" id="BORU01000001">
    <property type="protein sequence ID" value="GIO54561.1"/>
    <property type="molecule type" value="Genomic_DNA"/>
</dbReference>